<organism evidence="2 3">
    <name type="scientific">Haloarchaeobius litoreus</name>
    <dbReference type="NCBI Taxonomy" id="755306"/>
    <lineage>
        <taxon>Archaea</taxon>
        <taxon>Methanobacteriati</taxon>
        <taxon>Methanobacteriota</taxon>
        <taxon>Stenosarchaea group</taxon>
        <taxon>Halobacteria</taxon>
        <taxon>Halobacteriales</taxon>
        <taxon>Halorubellaceae</taxon>
        <taxon>Haloarchaeobius</taxon>
    </lineage>
</organism>
<protein>
    <submittedName>
        <fullName evidence="2">Metallophosphoesterase</fullName>
    </submittedName>
</protein>
<dbReference type="EMBL" id="JBHUDO010000004">
    <property type="protein sequence ID" value="MFD1647979.1"/>
    <property type="molecule type" value="Genomic_DNA"/>
</dbReference>
<dbReference type="InterPro" id="IPR004843">
    <property type="entry name" value="Calcineurin-like_PHP"/>
</dbReference>
<proteinExistence type="predicted"/>
<comment type="caution">
    <text evidence="2">The sequence shown here is derived from an EMBL/GenBank/DDBJ whole genome shotgun (WGS) entry which is preliminary data.</text>
</comment>
<evidence type="ECO:0000313" key="3">
    <source>
        <dbReference type="Proteomes" id="UP001597034"/>
    </source>
</evidence>
<dbReference type="Proteomes" id="UP001597034">
    <property type="component" value="Unassembled WGS sequence"/>
</dbReference>
<name>A0ABD6DNQ2_9EURY</name>
<accession>A0ABD6DNQ2</accession>
<dbReference type="Gene3D" id="3.60.21.10">
    <property type="match status" value="1"/>
</dbReference>
<dbReference type="Pfam" id="PF00149">
    <property type="entry name" value="Metallophos"/>
    <property type="match status" value="1"/>
</dbReference>
<dbReference type="SUPFAM" id="SSF56300">
    <property type="entry name" value="Metallo-dependent phosphatases"/>
    <property type="match status" value="1"/>
</dbReference>
<reference evidence="2 3" key="1">
    <citation type="journal article" date="2019" name="Int. J. Syst. Evol. Microbiol.">
        <title>The Global Catalogue of Microorganisms (GCM) 10K type strain sequencing project: providing services to taxonomists for standard genome sequencing and annotation.</title>
        <authorList>
            <consortium name="The Broad Institute Genomics Platform"/>
            <consortium name="The Broad Institute Genome Sequencing Center for Infectious Disease"/>
            <person name="Wu L."/>
            <person name="Ma J."/>
        </authorList>
    </citation>
    <scope>NUCLEOTIDE SEQUENCE [LARGE SCALE GENOMIC DNA]</scope>
    <source>
        <strain evidence="2 3">CGMCC 1.10390</strain>
    </source>
</reference>
<feature type="domain" description="Calcineurin-like phosphoesterase" evidence="1">
    <location>
        <begin position="2"/>
        <end position="210"/>
    </location>
</feature>
<dbReference type="PANTHER" id="PTHR30337">
    <property type="entry name" value="COMPONENT OF ATP-DEPENDENT DSDNA EXONUCLEASE"/>
    <property type="match status" value="1"/>
</dbReference>
<dbReference type="RefSeq" id="WP_368407797.1">
    <property type="nucleotide sequence ID" value="NZ_JANHJR010000004.1"/>
</dbReference>
<evidence type="ECO:0000313" key="2">
    <source>
        <dbReference type="EMBL" id="MFD1647979.1"/>
    </source>
</evidence>
<dbReference type="AlphaFoldDB" id="A0ABD6DNQ2"/>
<keyword evidence="3" id="KW-1185">Reference proteome</keyword>
<dbReference type="InterPro" id="IPR029052">
    <property type="entry name" value="Metallo-depent_PP-like"/>
</dbReference>
<sequence length="266" mass="29067">MSDTHLGYENREKTGRGSTVSWIQNISSRETIGQVMQIALERNVDAIIHTGDILDHEVDQDTLDFANGILSGLSASEHPVYCIVGSHDHDSANPQHSNSVDGIAWLKTQIAKGHLSELSTNPTSVGGGSLSAYGISAGNVGIDDVGKFQSREWHPSEITFGPAPPGPNVLCLHDGLTPYRGPDADVDLDRLLAQSRVSFECVLIGDEHRPKNRNFENGYTFEADDGTPVFYTGPAMRISEPYRDHEAFATELMISVNSVETRRHEL</sequence>
<gene>
    <name evidence="2" type="ORF">ACFSBL_20025</name>
</gene>
<evidence type="ECO:0000259" key="1">
    <source>
        <dbReference type="Pfam" id="PF00149"/>
    </source>
</evidence>
<dbReference type="PANTHER" id="PTHR30337:SF0">
    <property type="entry name" value="NUCLEASE SBCCD SUBUNIT D"/>
    <property type="match status" value="1"/>
</dbReference>
<dbReference type="InterPro" id="IPR050535">
    <property type="entry name" value="DNA_Repair-Maintenance_Comp"/>
</dbReference>